<dbReference type="InterPro" id="IPR037523">
    <property type="entry name" value="VOC_core"/>
</dbReference>
<comment type="caution">
    <text evidence="2">The sequence shown here is derived from an EMBL/GenBank/DDBJ whole genome shotgun (WGS) entry which is preliminary data.</text>
</comment>
<name>A0A844HM53_9RHOB</name>
<dbReference type="InterPro" id="IPR004360">
    <property type="entry name" value="Glyas_Fos-R_dOase_dom"/>
</dbReference>
<evidence type="ECO:0000313" key="3">
    <source>
        <dbReference type="Proteomes" id="UP000449846"/>
    </source>
</evidence>
<keyword evidence="2" id="KW-0223">Dioxygenase</keyword>
<keyword evidence="2" id="KW-0560">Oxidoreductase</keyword>
<dbReference type="InterPro" id="IPR050383">
    <property type="entry name" value="GlyoxalaseI/FosfomycinResist"/>
</dbReference>
<dbReference type="PROSITE" id="PS51819">
    <property type="entry name" value="VOC"/>
    <property type="match status" value="1"/>
</dbReference>
<dbReference type="Proteomes" id="UP000449846">
    <property type="component" value="Unassembled WGS sequence"/>
</dbReference>
<dbReference type="PANTHER" id="PTHR21366">
    <property type="entry name" value="GLYOXALASE FAMILY PROTEIN"/>
    <property type="match status" value="1"/>
</dbReference>
<dbReference type="AlphaFoldDB" id="A0A844HM53"/>
<sequence>MAKPPSLIGTLETALYARDLDRASVFWTEVMGLPRIGYQPDRHAFFQCGEQILLVFNPDATRRPPTAGSPVPVPPHGAEGEGHFCIGVEDAQMDAWRQHLQAAGIRIEADFVWPQGGRSIYFRDPAGNSIELAEPRIWSLMRVDQRRARTTTF</sequence>
<dbReference type="PANTHER" id="PTHR21366:SF22">
    <property type="entry name" value="VOC DOMAIN-CONTAINING PROTEIN"/>
    <property type="match status" value="1"/>
</dbReference>
<dbReference type="GO" id="GO:0051213">
    <property type="term" value="F:dioxygenase activity"/>
    <property type="evidence" value="ECO:0007669"/>
    <property type="project" value="UniProtKB-KW"/>
</dbReference>
<reference evidence="2 3" key="1">
    <citation type="submission" date="2019-11" db="EMBL/GenBank/DDBJ databases">
        <authorList>
            <person name="Dong K."/>
        </authorList>
    </citation>
    <scope>NUCLEOTIDE SEQUENCE [LARGE SCALE GENOMIC DNA]</scope>
    <source>
        <strain evidence="2 3">NBRC 112902</strain>
    </source>
</reference>
<keyword evidence="3" id="KW-1185">Reference proteome</keyword>
<evidence type="ECO:0000259" key="1">
    <source>
        <dbReference type="PROSITE" id="PS51819"/>
    </source>
</evidence>
<dbReference type="InterPro" id="IPR029068">
    <property type="entry name" value="Glyas_Bleomycin-R_OHBP_Dase"/>
</dbReference>
<protein>
    <submittedName>
        <fullName evidence="2">Glyoxalase/bleomycin resistance/extradiol dioxygenase family protein</fullName>
    </submittedName>
</protein>
<dbReference type="Pfam" id="PF00903">
    <property type="entry name" value="Glyoxalase"/>
    <property type="match status" value="1"/>
</dbReference>
<proteinExistence type="predicted"/>
<accession>A0A844HM53</accession>
<feature type="domain" description="VOC" evidence="1">
    <location>
        <begin position="9"/>
        <end position="135"/>
    </location>
</feature>
<gene>
    <name evidence="2" type="ORF">GL300_17170</name>
</gene>
<organism evidence="2 3">
    <name type="scientific">Paracoccus litorisediminis</name>
    <dbReference type="NCBI Taxonomy" id="2006130"/>
    <lineage>
        <taxon>Bacteria</taxon>
        <taxon>Pseudomonadati</taxon>
        <taxon>Pseudomonadota</taxon>
        <taxon>Alphaproteobacteria</taxon>
        <taxon>Rhodobacterales</taxon>
        <taxon>Paracoccaceae</taxon>
        <taxon>Paracoccus</taxon>
    </lineage>
</organism>
<dbReference type="OrthoDB" id="9812656at2"/>
<dbReference type="RefSeq" id="WP_155040883.1">
    <property type="nucleotide sequence ID" value="NZ_JBHGCD010000012.1"/>
</dbReference>
<dbReference type="EMBL" id="WMIG01000011">
    <property type="protein sequence ID" value="MTH60946.1"/>
    <property type="molecule type" value="Genomic_DNA"/>
</dbReference>
<evidence type="ECO:0000313" key="2">
    <source>
        <dbReference type="EMBL" id="MTH60946.1"/>
    </source>
</evidence>
<dbReference type="SUPFAM" id="SSF54593">
    <property type="entry name" value="Glyoxalase/Bleomycin resistance protein/Dihydroxybiphenyl dioxygenase"/>
    <property type="match status" value="1"/>
</dbReference>
<dbReference type="Gene3D" id="3.10.180.10">
    <property type="entry name" value="2,3-Dihydroxybiphenyl 1,2-Dioxygenase, domain 1"/>
    <property type="match status" value="1"/>
</dbReference>